<protein>
    <recommendedName>
        <fullName evidence="1">DUF1618 domain-containing protein</fullName>
    </recommendedName>
</protein>
<evidence type="ECO:0000259" key="1">
    <source>
        <dbReference type="Pfam" id="PF07762"/>
    </source>
</evidence>
<dbReference type="InterPro" id="IPR011676">
    <property type="entry name" value="DUF1618"/>
</dbReference>
<dbReference type="EMBL" id="AGNK02003962">
    <property type="status" value="NOT_ANNOTATED_CDS"/>
    <property type="molecule type" value="Genomic_DNA"/>
</dbReference>
<sequence>GAHRRRPRPRPPTSPWVILGSIPRVVRGGGGGADAAADVSLALAAPPRVSRLSVSSRVFPDRPTPQNFPFVLAADGSGLLLLSAILAAPLTRVESADRKSLWRDSDPRYFVLDAATGSALRLPDPGPEQPVEHQAIVGVFACPGGGGRYVVSELLPVIGSDHADLRCYHSDAGEWVNKSLRYSLPPRHLAPICTLAHHGRLWWVDYSWGIITANPFADHPVLGFVPLPPGCVLEDGETWGVIDEFRYVGVSAGNLRFVDTYRRGGDPTKWRLEHEAAFADIWADDTYKATGLPKKAPVLALIHPHNPAVVYFFLEGHLFAVDVPARKVVECDRYHLVAPPRDYPIANRFIRAWELPRAISSYHSTVPLIPSVGSGHFIDRIASACCID</sequence>
<dbReference type="AlphaFoldDB" id="K3YMZ9"/>
<dbReference type="InParanoid" id="K3YMZ9"/>
<organism evidence="2 3">
    <name type="scientific">Setaria italica</name>
    <name type="common">Foxtail millet</name>
    <name type="synonym">Panicum italicum</name>
    <dbReference type="NCBI Taxonomy" id="4555"/>
    <lineage>
        <taxon>Eukaryota</taxon>
        <taxon>Viridiplantae</taxon>
        <taxon>Streptophyta</taxon>
        <taxon>Embryophyta</taxon>
        <taxon>Tracheophyta</taxon>
        <taxon>Spermatophyta</taxon>
        <taxon>Magnoliopsida</taxon>
        <taxon>Liliopsida</taxon>
        <taxon>Poales</taxon>
        <taxon>Poaceae</taxon>
        <taxon>PACMAD clade</taxon>
        <taxon>Panicoideae</taxon>
        <taxon>Panicodae</taxon>
        <taxon>Paniceae</taxon>
        <taxon>Cenchrinae</taxon>
        <taxon>Setaria</taxon>
    </lineage>
</organism>
<dbReference type="eggNOG" id="ENOG502R1VC">
    <property type="taxonomic scope" value="Eukaryota"/>
</dbReference>
<dbReference type="Gramene" id="KQL02353">
    <property type="protein sequence ID" value="KQL02353"/>
    <property type="gene ID" value="SETIT_015633mg"/>
</dbReference>
<dbReference type="Proteomes" id="UP000004995">
    <property type="component" value="Unassembled WGS sequence"/>
</dbReference>
<evidence type="ECO:0000313" key="3">
    <source>
        <dbReference type="Proteomes" id="UP000004995"/>
    </source>
</evidence>
<dbReference type="HOGENOM" id="CLU_028076_0_0_1"/>
<dbReference type="PANTHER" id="PTHR33086:SF96">
    <property type="entry name" value="DUF1618 DOMAIN-CONTAINING PROTEIN"/>
    <property type="match status" value="1"/>
</dbReference>
<evidence type="ECO:0000313" key="2">
    <source>
        <dbReference type="EnsemblPlants" id="KQL02353"/>
    </source>
</evidence>
<name>K3YMZ9_SETIT</name>
<dbReference type="FunCoup" id="K3YMZ9">
    <property type="interactions" value="31"/>
</dbReference>
<dbReference type="PANTHER" id="PTHR33086">
    <property type="entry name" value="OS05G0468200 PROTEIN-RELATED"/>
    <property type="match status" value="1"/>
</dbReference>
<accession>K3YMZ9</accession>
<reference evidence="3" key="1">
    <citation type="journal article" date="2012" name="Nat. Biotechnol.">
        <title>Reference genome sequence of the model plant Setaria.</title>
        <authorList>
            <person name="Bennetzen J.L."/>
            <person name="Schmutz J."/>
            <person name="Wang H."/>
            <person name="Percifield R."/>
            <person name="Hawkins J."/>
            <person name="Pontaroli A.C."/>
            <person name="Estep M."/>
            <person name="Feng L."/>
            <person name="Vaughn J.N."/>
            <person name="Grimwood J."/>
            <person name="Jenkins J."/>
            <person name="Barry K."/>
            <person name="Lindquist E."/>
            <person name="Hellsten U."/>
            <person name="Deshpande S."/>
            <person name="Wang X."/>
            <person name="Wu X."/>
            <person name="Mitros T."/>
            <person name="Triplett J."/>
            <person name="Yang X."/>
            <person name="Ye C.Y."/>
            <person name="Mauro-Herrera M."/>
            <person name="Wang L."/>
            <person name="Li P."/>
            <person name="Sharma M."/>
            <person name="Sharma R."/>
            <person name="Ronald P.C."/>
            <person name="Panaud O."/>
            <person name="Kellogg E.A."/>
            <person name="Brutnell T.P."/>
            <person name="Doust A.N."/>
            <person name="Tuskan G.A."/>
            <person name="Rokhsar D."/>
            <person name="Devos K.M."/>
        </authorList>
    </citation>
    <scope>NUCLEOTIDE SEQUENCE [LARGE SCALE GENOMIC DNA]</scope>
    <source>
        <strain evidence="3">cv. Yugu1</strain>
    </source>
</reference>
<reference evidence="2" key="2">
    <citation type="submission" date="2018-08" db="UniProtKB">
        <authorList>
            <consortium name="EnsemblPlants"/>
        </authorList>
    </citation>
    <scope>IDENTIFICATION</scope>
    <source>
        <strain evidence="2">Yugu1</strain>
    </source>
</reference>
<proteinExistence type="predicted"/>
<dbReference type="Pfam" id="PF07762">
    <property type="entry name" value="DUF1618"/>
    <property type="match status" value="1"/>
</dbReference>
<feature type="domain" description="DUF1618" evidence="1">
    <location>
        <begin position="203"/>
        <end position="311"/>
    </location>
</feature>
<dbReference type="EnsemblPlants" id="KQL02353">
    <property type="protein sequence ID" value="KQL02353"/>
    <property type="gene ID" value="SETIT_015633mg"/>
</dbReference>
<dbReference type="OMA" id="PICTLAH"/>
<keyword evidence="3" id="KW-1185">Reference proteome</keyword>
<dbReference type="STRING" id="4555.K3YMZ9"/>